<proteinExistence type="predicted"/>
<keyword evidence="1" id="KW-0732">Signal</keyword>
<comment type="caution">
    <text evidence="2">The sequence shown here is derived from an EMBL/GenBank/DDBJ whole genome shotgun (WGS) entry which is preliminary data.</text>
</comment>
<evidence type="ECO:0000256" key="1">
    <source>
        <dbReference type="SAM" id="SignalP"/>
    </source>
</evidence>
<dbReference type="EMBL" id="BONZ01000038">
    <property type="protein sequence ID" value="GIH15839.1"/>
    <property type="molecule type" value="Genomic_DNA"/>
</dbReference>
<accession>A0A8J3QSW5</accession>
<organism evidence="2 3">
    <name type="scientific">Rugosimonospora africana</name>
    <dbReference type="NCBI Taxonomy" id="556532"/>
    <lineage>
        <taxon>Bacteria</taxon>
        <taxon>Bacillati</taxon>
        <taxon>Actinomycetota</taxon>
        <taxon>Actinomycetes</taxon>
        <taxon>Micromonosporales</taxon>
        <taxon>Micromonosporaceae</taxon>
        <taxon>Rugosimonospora</taxon>
    </lineage>
</organism>
<feature type="signal peptide" evidence="1">
    <location>
        <begin position="1"/>
        <end position="24"/>
    </location>
</feature>
<dbReference type="PROSITE" id="PS51257">
    <property type="entry name" value="PROKAR_LIPOPROTEIN"/>
    <property type="match status" value="1"/>
</dbReference>
<evidence type="ECO:0000313" key="3">
    <source>
        <dbReference type="Proteomes" id="UP000642748"/>
    </source>
</evidence>
<gene>
    <name evidence="2" type="ORF">Raf01_40110</name>
</gene>
<evidence type="ECO:0000313" key="2">
    <source>
        <dbReference type="EMBL" id="GIH15839.1"/>
    </source>
</evidence>
<feature type="chain" id="PRO_5035287148" description="Carboxypeptidase regulatory-like domain-containing protein" evidence="1">
    <location>
        <begin position="25"/>
        <end position="118"/>
    </location>
</feature>
<protein>
    <recommendedName>
        <fullName evidence="4">Carboxypeptidase regulatory-like domain-containing protein</fullName>
    </recommendedName>
</protein>
<dbReference type="AlphaFoldDB" id="A0A8J3QSW5"/>
<evidence type="ECO:0008006" key="4">
    <source>
        <dbReference type="Google" id="ProtNLM"/>
    </source>
</evidence>
<name>A0A8J3QSW5_9ACTN</name>
<dbReference type="RefSeq" id="WP_203919459.1">
    <property type="nucleotide sequence ID" value="NZ_BONZ01000038.1"/>
</dbReference>
<reference evidence="2" key="1">
    <citation type="submission" date="2021-01" db="EMBL/GenBank/DDBJ databases">
        <title>Whole genome shotgun sequence of Rugosimonospora africana NBRC 104875.</title>
        <authorList>
            <person name="Komaki H."/>
            <person name="Tamura T."/>
        </authorList>
    </citation>
    <scope>NUCLEOTIDE SEQUENCE</scope>
    <source>
        <strain evidence="2">NBRC 104875</strain>
    </source>
</reference>
<sequence>MNVRKVLIVVVVAVVLTATGCSQSAGQAGPTGSVHGMIVLTGGMSQASPAGAPGTVVVSRGGDEVARQTVADGQEFRFTLSAGTYTLSAEGVDGACVDAHVTVTASADSAVSVTCQRK</sequence>
<dbReference type="Proteomes" id="UP000642748">
    <property type="component" value="Unassembled WGS sequence"/>
</dbReference>
<keyword evidence="3" id="KW-1185">Reference proteome</keyword>